<dbReference type="InterPro" id="IPR000270">
    <property type="entry name" value="PB1_dom"/>
</dbReference>
<keyword evidence="10" id="KW-1185">Reference proteome</keyword>
<dbReference type="Gene3D" id="3.10.20.90">
    <property type="entry name" value="Phosphatidylinositol 3-kinase Catalytic Subunit, Chain A, domain 1"/>
    <property type="match status" value="1"/>
</dbReference>
<dbReference type="EMBL" id="DF237616">
    <property type="protein sequence ID" value="GAQ90645.1"/>
    <property type="molecule type" value="Genomic_DNA"/>
</dbReference>
<dbReference type="PROSITE" id="PS50011">
    <property type="entry name" value="PROTEIN_KINASE_DOM"/>
    <property type="match status" value="1"/>
</dbReference>
<evidence type="ECO:0000256" key="2">
    <source>
        <dbReference type="ARBA" id="ARBA00022679"/>
    </source>
</evidence>
<feature type="region of interest" description="Disordered" evidence="7">
    <location>
        <begin position="718"/>
        <end position="836"/>
    </location>
</feature>
<feature type="region of interest" description="Disordered" evidence="7">
    <location>
        <begin position="1334"/>
        <end position="1412"/>
    </location>
</feature>
<dbReference type="SUPFAM" id="SSF54277">
    <property type="entry name" value="CAD &amp; PB1 domains"/>
    <property type="match status" value="1"/>
</dbReference>
<feature type="region of interest" description="Disordered" evidence="7">
    <location>
        <begin position="860"/>
        <end position="1036"/>
    </location>
</feature>
<feature type="compositionally biased region" description="Basic and acidic residues" evidence="7">
    <location>
        <begin position="379"/>
        <end position="392"/>
    </location>
</feature>
<dbReference type="PRINTS" id="PR00109">
    <property type="entry name" value="TYRKINASE"/>
</dbReference>
<feature type="region of interest" description="Disordered" evidence="7">
    <location>
        <begin position="526"/>
        <end position="603"/>
    </location>
</feature>
<dbReference type="SUPFAM" id="SSF56112">
    <property type="entry name" value="Protein kinase-like (PK-like)"/>
    <property type="match status" value="1"/>
</dbReference>
<evidence type="ECO:0000256" key="3">
    <source>
        <dbReference type="ARBA" id="ARBA00022741"/>
    </source>
</evidence>
<evidence type="ECO:0000259" key="8">
    <source>
        <dbReference type="PROSITE" id="PS50011"/>
    </source>
</evidence>
<organism evidence="9 10">
    <name type="scientific">Klebsormidium nitens</name>
    <name type="common">Green alga</name>
    <name type="synonym">Ulothrix nitens</name>
    <dbReference type="NCBI Taxonomy" id="105231"/>
    <lineage>
        <taxon>Eukaryota</taxon>
        <taxon>Viridiplantae</taxon>
        <taxon>Streptophyta</taxon>
        <taxon>Klebsormidiophyceae</taxon>
        <taxon>Klebsormidiales</taxon>
        <taxon>Klebsormidiaceae</taxon>
        <taxon>Klebsormidium</taxon>
    </lineage>
</organism>
<reference evidence="9 10" key="1">
    <citation type="journal article" date="2014" name="Nat. Commun.">
        <title>Klebsormidium flaccidum genome reveals primary factors for plant terrestrial adaptation.</title>
        <authorList>
            <person name="Hori K."/>
            <person name="Maruyama F."/>
            <person name="Fujisawa T."/>
            <person name="Togashi T."/>
            <person name="Yamamoto N."/>
            <person name="Seo M."/>
            <person name="Sato S."/>
            <person name="Yamada T."/>
            <person name="Mori H."/>
            <person name="Tajima N."/>
            <person name="Moriyama T."/>
            <person name="Ikeuchi M."/>
            <person name="Watanabe M."/>
            <person name="Wada H."/>
            <person name="Kobayashi K."/>
            <person name="Saito M."/>
            <person name="Masuda T."/>
            <person name="Sasaki-Sekimoto Y."/>
            <person name="Mashiguchi K."/>
            <person name="Awai K."/>
            <person name="Shimojima M."/>
            <person name="Masuda S."/>
            <person name="Iwai M."/>
            <person name="Nobusawa T."/>
            <person name="Narise T."/>
            <person name="Kondo S."/>
            <person name="Saito H."/>
            <person name="Sato R."/>
            <person name="Murakawa M."/>
            <person name="Ihara Y."/>
            <person name="Oshima-Yamada Y."/>
            <person name="Ohtaka K."/>
            <person name="Satoh M."/>
            <person name="Sonobe K."/>
            <person name="Ishii M."/>
            <person name="Ohtani R."/>
            <person name="Kanamori-Sato M."/>
            <person name="Honoki R."/>
            <person name="Miyazaki D."/>
            <person name="Mochizuki H."/>
            <person name="Umetsu J."/>
            <person name="Higashi K."/>
            <person name="Shibata D."/>
            <person name="Kamiya Y."/>
            <person name="Sato N."/>
            <person name="Nakamura Y."/>
            <person name="Tabata S."/>
            <person name="Ida S."/>
            <person name="Kurokawa K."/>
            <person name="Ohta H."/>
        </authorList>
    </citation>
    <scope>NUCLEOTIDE SEQUENCE [LARGE SCALE GENOMIC DNA]</scope>
    <source>
        <strain evidence="9 10">NIES-2285</strain>
    </source>
</reference>
<feature type="region of interest" description="Disordered" evidence="7">
    <location>
        <begin position="1433"/>
        <end position="1460"/>
    </location>
</feature>
<dbReference type="GO" id="GO:0004674">
    <property type="term" value="F:protein serine/threonine kinase activity"/>
    <property type="evidence" value="ECO:0007669"/>
    <property type="project" value="UniProtKB-KW"/>
</dbReference>
<feature type="region of interest" description="Disordered" evidence="7">
    <location>
        <begin position="379"/>
        <end position="414"/>
    </location>
</feature>
<dbReference type="Pfam" id="PF07714">
    <property type="entry name" value="PK_Tyr_Ser-Thr"/>
    <property type="match status" value="1"/>
</dbReference>
<dbReference type="GO" id="GO:0007165">
    <property type="term" value="P:signal transduction"/>
    <property type="evidence" value="ECO:0000318"/>
    <property type="project" value="GO_Central"/>
</dbReference>
<dbReference type="Proteomes" id="UP000054558">
    <property type="component" value="Unassembled WGS sequence"/>
</dbReference>
<dbReference type="CDD" id="cd06410">
    <property type="entry name" value="PB1_UP2"/>
    <property type="match status" value="1"/>
</dbReference>
<protein>
    <submittedName>
        <fullName evidence="9">Protein kinase domain containing protein</fullName>
    </submittedName>
</protein>
<feature type="region of interest" description="Disordered" evidence="7">
    <location>
        <begin position="324"/>
        <end position="351"/>
    </location>
</feature>
<dbReference type="InterPro" id="IPR011009">
    <property type="entry name" value="Kinase-like_dom_sf"/>
</dbReference>
<dbReference type="OrthoDB" id="4062651at2759"/>
<dbReference type="InterPro" id="IPR000719">
    <property type="entry name" value="Prot_kinase_dom"/>
</dbReference>
<dbReference type="Pfam" id="PF00564">
    <property type="entry name" value="PB1"/>
    <property type="match status" value="1"/>
</dbReference>
<evidence type="ECO:0000256" key="4">
    <source>
        <dbReference type="ARBA" id="ARBA00022777"/>
    </source>
</evidence>
<dbReference type="STRING" id="105231.A0A0U9HPK6"/>
<feature type="region of interest" description="Disordered" evidence="7">
    <location>
        <begin position="455"/>
        <end position="486"/>
    </location>
</feature>
<feature type="region of interest" description="Disordered" evidence="7">
    <location>
        <begin position="1511"/>
        <end position="1530"/>
    </location>
</feature>
<dbReference type="Gene3D" id="1.10.510.10">
    <property type="entry name" value="Transferase(Phosphotransferase) domain 1"/>
    <property type="match status" value="1"/>
</dbReference>
<name>A0A0U9HPK6_KLENI</name>
<feature type="region of interest" description="Disordered" evidence="7">
    <location>
        <begin position="97"/>
        <end position="174"/>
    </location>
</feature>
<dbReference type="GO" id="GO:0004672">
    <property type="term" value="F:protein kinase activity"/>
    <property type="evidence" value="ECO:0000318"/>
    <property type="project" value="GO_Central"/>
</dbReference>
<dbReference type="GO" id="GO:0005737">
    <property type="term" value="C:cytoplasm"/>
    <property type="evidence" value="ECO:0000318"/>
    <property type="project" value="GO_Central"/>
</dbReference>
<dbReference type="CDD" id="cd13999">
    <property type="entry name" value="STKc_MAP3K-like"/>
    <property type="match status" value="1"/>
</dbReference>
<evidence type="ECO:0000256" key="6">
    <source>
        <dbReference type="PROSITE-ProRule" id="PRU10141"/>
    </source>
</evidence>
<evidence type="ECO:0000313" key="9">
    <source>
        <dbReference type="EMBL" id="GAQ90645.1"/>
    </source>
</evidence>
<dbReference type="Gene3D" id="3.30.200.20">
    <property type="entry name" value="Phosphorylase Kinase, domain 1"/>
    <property type="match status" value="1"/>
</dbReference>
<evidence type="ECO:0000256" key="1">
    <source>
        <dbReference type="ARBA" id="ARBA00022527"/>
    </source>
</evidence>
<feature type="compositionally biased region" description="Polar residues" evidence="7">
    <location>
        <begin position="993"/>
        <end position="1010"/>
    </location>
</feature>
<feature type="compositionally biased region" description="Low complexity" evidence="7">
    <location>
        <begin position="936"/>
        <end position="947"/>
    </location>
</feature>
<dbReference type="GO" id="GO:0005524">
    <property type="term" value="F:ATP binding"/>
    <property type="evidence" value="ECO:0007669"/>
    <property type="project" value="UniProtKB-UniRule"/>
</dbReference>
<keyword evidence="3 6" id="KW-0547">Nucleotide-binding</keyword>
<dbReference type="PROSITE" id="PS00108">
    <property type="entry name" value="PROTEIN_KINASE_ST"/>
    <property type="match status" value="1"/>
</dbReference>
<feature type="binding site" evidence="6">
    <location>
        <position position="1502"/>
    </location>
    <ligand>
        <name>ATP</name>
        <dbReference type="ChEBI" id="CHEBI:30616"/>
    </ligand>
</feature>
<dbReference type="OMA" id="CAGWAGI"/>
<feature type="compositionally biased region" description="Basic and acidic residues" evidence="7">
    <location>
        <begin position="774"/>
        <end position="798"/>
    </location>
</feature>
<evidence type="ECO:0000313" key="10">
    <source>
        <dbReference type="Proteomes" id="UP000054558"/>
    </source>
</evidence>
<dbReference type="InterPro" id="IPR001245">
    <property type="entry name" value="Ser-Thr/Tyr_kinase_cat_dom"/>
</dbReference>
<feature type="domain" description="Protein kinase" evidence="8">
    <location>
        <begin position="1475"/>
        <end position="1769"/>
    </location>
</feature>
<gene>
    <name evidence="9" type="ORF">KFL_006670030</name>
</gene>
<dbReference type="PANTHER" id="PTHR23257:SF963">
    <property type="entry name" value="AT08303P"/>
    <property type="match status" value="1"/>
</dbReference>
<evidence type="ECO:0000256" key="7">
    <source>
        <dbReference type="SAM" id="MobiDB-lite"/>
    </source>
</evidence>
<dbReference type="FunFam" id="3.10.20.90:FF:000058">
    <property type="entry name" value="Octicosapeptide/phox/Bem1p domain kinase superfamily protein"/>
    <property type="match status" value="1"/>
</dbReference>
<feature type="compositionally biased region" description="Basic and acidic residues" evidence="7">
    <location>
        <begin position="751"/>
        <end position="762"/>
    </location>
</feature>
<evidence type="ECO:0000256" key="5">
    <source>
        <dbReference type="ARBA" id="ARBA00022840"/>
    </source>
</evidence>
<dbReference type="PROSITE" id="PS00107">
    <property type="entry name" value="PROTEIN_KINASE_ATP"/>
    <property type="match status" value="1"/>
</dbReference>
<keyword evidence="4 9" id="KW-0418">Kinase</keyword>
<accession>A0A0U9HPK6</accession>
<feature type="compositionally biased region" description="Polar residues" evidence="7">
    <location>
        <begin position="1"/>
        <end position="10"/>
    </location>
</feature>
<sequence length="1775" mass="189794">MAASRSSSGRISVRQLQEKGNENLEEPYSTSVATLQLRNGQQTSWNGPDTGVANAGYPYSREVRVGQHSGVDKSFLVEGSDIDTTEDGARQWSELAVQASAPPGEESASRRSALAGLENEDPVWGVEQRTRRPSSELSRTPPRALAGGPSDPGGMQPARSHSLSKHRRGSSQSEDGVGMFKVKFLCSAGGEIKFTDGKLRYVGGETRIFTVSRDITYSELMFKLTEYYSEALSLKYQLPDMDLDTLLSVSNDEDLNSMMEEYDEIERNSAEGKAQRLRLFLFPAEGKEGLRAPYEDAGPNFEKYFGMEDAVPQSVLRTTYHFDDVEQRPGTGPQYGHQGAYSAGPPRLDLGGLSAEHLQQQQQHKLHQLQAFDELWHAHQHADGRPPEHARPDLPPLHPSRTSPPASTQEAGMLRVRSRDNLARLGDMAALEGHPRSTNSSPRHDDQAAAAFAAAGHGDPYTPHPLPPRPPSGGQQGRLGQHMQSESALDLQEGQFGSRLPQPPSMPQLHAGLAGVPLKLNLHSEPASPGYAHGQYKRAGGLGEFGESASPHETPRYGRRHTAVDGSSPPMADSHVQHPPSHVEAFRRQHSQHPRSLPGSPRQMEFREPIGEAWHHDQMISRFAQHGASDASLRGFPADQAGVVGSPGGHLYRGRVGDGSGRWAGDAGLWRAEQAADVEVAQQGYLEMDTRERPYEAAHGGPAGGGDQRVHRWLDGQSGERDAHYGDSGGRMPRSASQRQLQEGEPYWQAKTERELRQDSGARDGLPGLAGSWDEGRRDVYPEDHGEGASEPWQDGRRVPLSWGQDVGRGGMPRRGSNQDLHRTAGDSGQAGPDAPFFVEEGREAASLLQRRGSRRELLGPLALPPAAPWYGGGPEELRASPRDMATTKPPDFDFPQQLPPRGVSPPTAIPLPASGFQPSEAYPALGDTPPPPAELLQLSAGSSSQSRPPPHPLSPGNSGAPRPSASPVNAPYSDGPAPLPLSLAALTRPEAVSQNGVVQEAPSITSDVNSLGPMAGRGGKPVYLPSPGKAPSPPVLLELQDPSLPQLNLGRPLVGGPLLPSPDLAMARPSPVSILQQPEPVVPVPSLVFDGFPSPLGHLSVGPPVAPLESVLSMDPHYGIPPSLAPPASGPLPSIPPIAENSLAEPVPLFRASPPQSPTSGVSSGISAAWTAALAVSDSPHTSTGEAADWAATRLAEDMAAAVLQSPLKAPPLGQPEVTAAHGSAVVGASKQMGTGVGERLPVSIAPLRILEPEWGTPHSGLKLLTESARGRGNSWGRTQSGAVAGADGEQQVGAEAAVVVPVSKGPGFVKIHPEEQKVLSPSLQERVIQEQRLPSRSSADKLPASLGTPSPAPSLASELPAAPPEQPSKEAAQAVQHAGAPEPQSPAAEEGGRAAGVLQQAGGAGSPAGVSLHSEQLRLVDDQIRFQSQSQLLSETPSAQPAEDAGAGAGPSAAQAEKEAKYAGLQEIFDGDLEEIRELGSGTFGTVHYGKWRGTDVAIKRLKASVFSGGEDEDKTDGNMHSGDISLSGDLPVEVKRRQNKEIADFWKEAELLSSLHHPNVVAFYGVVKDKGKPVATVTEYMVNGSLKQVLQKKDRTIDRKKRILIAMDASFGMEYLHTKHIVHFDLKCDNLLVNMRDPQRPVCKVGDLGLSKIKKKTMCSGGVRGTLPWMAPELLDGNSHFVTEKVDVFSFGIVLWELLTGEEPYRDMHHGAIIGGIVNNTLRPTIPAWCDPAWRALMERCWAQDQKARPSFKEISDQLRAMYAALSKPGRT</sequence>
<feature type="compositionally biased region" description="Low complexity" evidence="7">
    <location>
        <begin position="1440"/>
        <end position="1457"/>
    </location>
</feature>
<dbReference type="InterPro" id="IPR008271">
    <property type="entry name" value="Ser/Thr_kinase_AS"/>
</dbReference>
<dbReference type="SMART" id="SM00666">
    <property type="entry name" value="PB1"/>
    <property type="match status" value="1"/>
</dbReference>
<keyword evidence="5 6" id="KW-0067">ATP-binding</keyword>
<dbReference type="InterPro" id="IPR050167">
    <property type="entry name" value="Ser_Thr_protein_kinase"/>
</dbReference>
<proteinExistence type="predicted"/>
<feature type="compositionally biased region" description="Pro residues" evidence="7">
    <location>
        <begin position="462"/>
        <end position="471"/>
    </location>
</feature>
<dbReference type="PANTHER" id="PTHR23257">
    <property type="entry name" value="SERINE-THREONINE PROTEIN KINASE"/>
    <property type="match status" value="1"/>
</dbReference>
<feature type="compositionally biased region" description="Polar residues" evidence="7">
    <location>
        <begin position="400"/>
        <end position="410"/>
    </location>
</feature>
<dbReference type="InterPro" id="IPR017441">
    <property type="entry name" value="Protein_kinase_ATP_BS"/>
</dbReference>
<keyword evidence="1" id="KW-0723">Serine/threonine-protein kinase</keyword>
<keyword evidence="2" id="KW-0808">Transferase</keyword>
<dbReference type="SMART" id="SM00220">
    <property type="entry name" value="S_TKc"/>
    <property type="match status" value="1"/>
</dbReference>
<feature type="region of interest" description="Disordered" evidence="7">
    <location>
        <begin position="1"/>
        <end position="31"/>
    </location>
</feature>